<dbReference type="RefSeq" id="XP_031945024.1">
    <property type="nucleotide sequence ID" value="XM_032084251.1"/>
</dbReference>
<gene>
    <name evidence="1" type="ORF">BDV37DRAFT_268864</name>
</gene>
<protein>
    <submittedName>
        <fullName evidence="1">Uncharacterized protein</fullName>
    </submittedName>
</protein>
<dbReference type="GeneID" id="43668942"/>
<dbReference type="Proteomes" id="UP000325579">
    <property type="component" value="Unassembled WGS sequence"/>
</dbReference>
<organism evidence="1 2">
    <name type="scientific">Aspergillus pseudonomiae</name>
    <dbReference type="NCBI Taxonomy" id="1506151"/>
    <lineage>
        <taxon>Eukaryota</taxon>
        <taxon>Fungi</taxon>
        <taxon>Dikarya</taxon>
        <taxon>Ascomycota</taxon>
        <taxon>Pezizomycotina</taxon>
        <taxon>Eurotiomycetes</taxon>
        <taxon>Eurotiomycetidae</taxon>
        <taxon>Eurotiales</taxon>
        <taxon>Aspergillaceae</taxon>
        <taxon>Aspergillus</taxon>
        <taxon>Aspergillus subgen. Circumdati</taxon>
    </lineage>
</organism>
<accession>A0A5N7DN21</accession>
<sequence length="232" mass="24572">MPVHHSLKQWCAAQEVLRVYIHLSTVKQQLHNCSVTILNKRTTVSCPFSAARDSGVRLKLSLVSASTTPVSISSLTKKSCPFSAARDSGVRPPSLSFEFTSASPVPRSSLTTVSCPNSAAHPSAVDPVTSFEFTSALPVSRRILTTASYPDCAANATACPYCEAQPSGARPSSKSTAFGSTCPVSSRSWTTCSCPFIAAMDNAVKPVSSPASSAELSEFHALNRYKYGLMTA</sequence>
<proteinExistence type="predicted"/>
<accession>A0A5N6HZZ9</accession>
<evidence type="ECO:0000313" key="2">
    <source>
        <dbReference type="Proteomes" id="UP000325579"/>
    </source>
</evidence>
<reference evidence="1 2" key="1">
    <citation type="submission" date="2019-04" db="EMBL/GenBank/DDBJ databases">
        <authorList>
            <consortium name="DOE Joint Genome Institute"/>
            <person name="Mondo S."/>
            <person name="Kjaerbolling I."/>
            <person name="Vesth T."/>
            <person name="Frisvad J.C."/>
            <person name="Nybo J.L."/>
            <person name="Theobald S."/>
            <person name="Kildgaard S."/>
            <person name="Isbrandt T."/>
            <person name="Kuo A."/>
            <person name="Sato A."/>
            <person name="Lyhne E.K."/>
            <person name="Kogle M.E."/>
            <person name="Wiebenga A."/>
            <person name="Kun R.S."/>
            <person name="Lubbers R.J."/>
            <person name="Makela M.R."/>
            <person name="Barry K."/>
            <person name="Chovatia M."/>
            <person name="Clum A."/>
            <person name="Daum C."/>
            <person name="Haridas S."/>
            <person name="He G."/>
            <person name="LaButti K."/>
            <person name="Lipzen A."/>
            <person name="Riley R."/>
            <person name="Salamov A."/>
            <person name="Simmons B.A."/>
            <person name="Magnuson J.K."/>
            <person name="Henrissat B."/>
            <person name="Mortensen U.H."/>
            <person name="Larsen T.O."/>
            <person name="Devries R.P."/>
            <person name="Grigoriev I.V."/>
            <person name="Machida M."/>
            <person name="Baker S.E."/>
            <person name="Andersen M.R."/>
            <person name="Cantor M.N."/>
            <person name="Hua S.X."/>
        </authorList>
    </citation>
    <scope>NUCLEOTIDE SEQUENCE [LARGE SCALE GENOMIC DNA]</scope>
    <source>
        <strain evidence="1 2">CBS 119388</strain>
    </source>
</reference>
<dbReference type="OrthoDB" id="4509065at2759"/>
<dbReference type="AlphaFoldDB" id="A0A5N7DN21"/>
<name>A0A5N7DN21_9EURO</name>
<dbReference type="EMBL" id="ML736746">
    <property type="protein sequence ID" value="KAE8407705.1"/>
    <property type="molecule type" value="Genomic_DNA"/>
</dbReference>
<keyword evidence="2" id="KW-1185">Reference proteome</keyword>
<evidence type="ECO:0000313" key="1">
    <source>
        <dbReference type="EMBL" id="KAE8407705.1"/>
    </source>
</evidence>